<dbReference type="Gene3D" id="2.40.30.10">
    <property type="entry name" value="Translation factors"/>
    <property type="match status" value="1"/>
</dbReference>
<dbReference type="PROSITE" id="PS51384">
    <property type="entry name" value="FAD_FR"/>
    <property type="match status" value="1"/>
</dbReference>
<dbReference type="EMBL" id="CP069362">
    <property type="protein sequence ID" value="WGS64691.1"/>
    <property type="molecule type" value="Genomic_DNA"/>
</dbReference>
<dbReference type="InterPro" id="IPR039261">
    <property type="entry name" value="FNR_nucleotide-bd"/>
</dbReference>
<dbReference type="InterPro" id="IPR050353">
    <property type="entry name" value="PyrK_electron_transfer"/>
</dbReference>
<dbReference type="InterPro" id="IPR037117">
    <property type="entry name" value="Dihydroorotate_DH_ele_sf"/>
</dbReference>
<evidence type="ECO:0000256" key="4">
    <source>
        <dbReference type="ARBA" id="ARBA00022714"/>
    </source>
</evidence>
<comment type="cofactor">
    <cofactor evidence="10">
        <name>[2Fe-2S] cluster</name>
        <dbReference type="ChEBI" id="CHEBI:190135"/>
    </cofactor>
</comment>
<dbReference type="InterPro" id="IPR017927">
    <property type="entry name" value="FAD-bd_FR_type"/>
</dbReference>
<keyword evidence="5" id="KW-0479">Metal-binding</keyword>
<dbReference type="InterPro" id="IPR019480">
    <property type="entry name" value="Dihydroorotate_DH_Fe-S-bd"/>
</dbReference>
<protein>
    <recommendedName>
        <fullName evidence="11">FAD-binding FR-type domain-containing protein</fullName>
    </recommendedName>
</protein>
<keyword evidence="7" id="KW-0249">Electron transport</keyword>
<evidence type="ECO:0000256" key="1">
    <source>
        <dbReference type="ARBA" id="ARBA00006422"/>
    </source>
</evidence>
<dbReference type="RefSeq" id="WP_280998534.1">
    <property type="nucleotide sequence ID" value="NZ_CP069362.1"/>
</dbReference>
<evidence type="ECO:0000256" key="8">
    <source>
        <dbReference type="ARBA" id="ARBA00023004"/>
    </source>
</evidence>
<keyword evidence="9" id="KW-0411">Iron-sulfur</keyword>
<dbReference type="Gene3D" id="2.10.240.10">
    <property type="entry name" value="Dihydroorotate dehydrogenase, electron transfer subunit"/>
    <property type="match status" value="1"/>
</dbReference>
<evidence type="ECO:0000256" key="6">
    <source>
        <dbReference type="ARBA" id="ARBA00022827"/>
    </source>
</evidence>
<dbReference type="PANTHER" id="PTHR43513:SF3">
    <property type="entry name" value="DIHYDROOROTATE DEHYDROGENASE B (NAD(+)), ELECTRON TRANSFER SUBUNIT-RELATED"/>
    <property type="match status" value="1"/>
</dbReference>
<evidence type="ECO:0000256" key="5">
    <source>
        <dbReference type="ARBA" id="ARBA00022723"/>
    </source>
</evidence>
<evidence type="ECO:0000256" key="7">
    <source>
        <dbReference type="ARBA" id="ARBA00022982"/>
    </source>
</evidence>
<reference evidence="12 13" key="1">
    <citation type="submission" date="2021-02" db="EMBL/GenBank/DDBJ databases">
        <title>Characterization of Marinitoga sp. nov. str. BP5-C20A.</title>
        <authorList>
            <person name="Erauso G."/>
            <person name="Postec A."/>
        </authorList>
    </citation>
    <scope>NUCLEOTIDE SEQUENCE [LARGE SCALE GENOMIC DNA]</scope>
    <source>
        <strain evidence="12 13">BP5-C20A</strain>
    </source>
</reference>
<evidence type="ECO:0000256" key="9">
    <source>
        <dbReference type="ARBA" id="ARBA00023014"/>
    </source>
</evidence>
<organism evidence="12 13">
    <name type="scientific">Marinitoga aeolica</name>
    <dbReference type="NCBI Taxonomy" id="2809031"/>
    <lineage>
        <taxon>Bacteria</taxon>
        <taxon>Thermotogati</taxon>
        <taxon>Thermotogota</taxon>
        <taxon>Thermotogae</taxon>
        <taxon>Petrotogales</taxon>
        <taxon>Petrotogaceae</taxon>
        <taxon>Marinitoga</taxon>
    </lineage>
</organism>
<evidence type="ECO:0000259" key="11">
    <source>
        <dbReference type="PROSITE" id="PS51384"/>
    </source>
</evidence>
<dbReference type="PANTHER" id="PTHR43513">
    <property type="entry name" value="DIHYDROOROTATE DEHYDROGENASE B (NAD(+)), ELECTRON TRANSFER SUBUNIT"/>
    <property type="match status" value="1"/>
</dbReference>
<dbReference type="SUPFAM" id="SSF52343">
    <property type="entry name" value="Ferredoxin reductase-like, C-terminal NADP-linked domain"/>
    <property type="match status" value="1"/>
</dbReference>
<dbReference type="Pfam" id="PF10418">
    <property type="entry name" value="DHODB_Fe-S_bind"/>
    <property type="match status" value="1"/>
</dbReference>
<sequence>MNAIVKEIETTDNYILLTIETEEILNIEPGQFVMLKPKYFDFPKPFSVIYQEDKIIKFLIAIVGEMTAELKKLKINDELDIRGAYGIPFIKKIDKNKKYILLGGDCGSAPLIHFSNKYPDLIKEKIYGFVTPEIQKILNIEGLHIDSIEGMNLLEKAEKLEISEDTAILICGSLNLIKHTKNKFKNKKLYASLEARMGCGIGICKGCPIKTNDGIKMICKDGPIFDLSEVQLEW</sequence>
<feature type="domain" description="FAD-binding FR-type" evidence="11">
    <location>
        <begin position="1"/>
        <end position="91"/>
    </location>
</feature>
<evidence type="ECO:0000256" key="2">
    <source>
        <dbReference type="ARBA" id="ARBA00022448"/>
    </source>
</evidence>
<keyword evidence="2" id="KW-0813">Transport</keyword>
<proteinExistence type="inferred from homology"/>
<keyword evidence="3" id="KW-0285">Flavoprotein</keyword>
<evidence type="ECO:0000313" key="12">
    <source>
        <dbReference type="EMBL" id="WGS64691.1"/>
    </source>
</evidence>
<keyword evidence="13" id="KW-1185">Reference proteome</keyword>
<dbReference type="InterPro" id="IPR012165">
    <property type="entry name" value="Cyt_c3_hydrogenase_gsu"/>
</dbReference>
<keyword evidence="8" id="KW-0408">Iron</keyword>
<gene>
    <name evidence="12" type="ORF">JRV97_10045</name>
</gene>
<dbReference type="InterPro" id="IPR017938">
    <property type="entry name" value="Riboflavin_synthase-like_b-brl"/>
</dbReference>
<evidence type="ECO:0000256" key="3">
    <source>
        <dbReference type="ARBA" id="ARBA00022630"/>
    </source>
</evidence>
<evidence type="ECO:0000256" key="10">
    <source>
        <dbReference type="ARBA" id="ARBA00034078"/>
    </source>
</evidence>
<comment type="similarity">
    <text evidence="1">Belongs to the PyrK family.</text>
</comment>
<keyword evidence="4" id="KW-0001">2Fe-2S</keyword>
<accession>A0ABY8PQ20</accession>
<name>A0ABY8PQ20_9BACT</name>
<dbReference type="PIRSF" id="PIRSF006816">
    <property type="entry name" value="Cyc3_hyd_g"/>
    <property type="match status" value="1"/>
</dbReference>
<dbReference type="SUPFAM" id="SSF63380">
    <property type="entry name" value="Riboflavin synthase domain-like"/>
    <property type="match status" value="1"/>
</dbReference>
<evidence type="ECO:0000313" key="13">
    <source>
        <dbReference type="Proteomes" id="UP001232493"/>
    </source>
</evidence>
<dbReference type="Proteomes" id="UP001232493">
    <property type="component" value="Chromosome"/>
</dbReference>
<keyword evidence="6" id="KW-0274">FAD</keyword>